<evidence type="ECO:0000256" key="1">
    <source>
        <dbReference type="SAM" id="SignalP"/>
    </source>
</evidence>
<dbReference type="Pfam" id="PF13715">
    <property type="entry name" value="CarbopepD_reg_2"/>
    <property type="match status" value="1"/>
</dbReference>
<dbReference type="SUPFAM" id="SSF49464">
    <property type="entry name" value="Carboxypeptidase regulatory domain-like"/>
    <property type="match status" value="1"/>
</dbReference>
<evidence type="ECO:0000313" key="2">
    <source>
        <dbReference type="EMBL" id="MFD3393687.1"/>
    </source>
</evidence>
<organism evidence="2 3">
    <name type="scientific">Aquirufa avitistagni</name>
    <dbReference type="NCBI Taxonomy" id="3104728"/>
    <lineage>
        <taxon>Bacteria</taxon>
        <taxon>Pseudomonadati</taxon>
        <taxon>Bacteroidota</taxon>
        <taxon>Cytophagia</taxon>
        <taxon>Cytophagales</taxon>
        <taxon>Flectobacillaceae</taxon>
        <taxon>Aquirufa</taxon>
    </lineage>
</organism>
<dbReference type="Proteomes" id="UP001598138">
    <property type="component" value="Unassembled WGS sequence"/>
</dbReference>
<dbReference type="InterPro" id="IPR043741">
    <property type="entry name" value="DUF5686"/>
</dbReference>
<dbReference type="Gene3D" id="2.60.40.1120">
    <property type="entry name" value="Carboxypeptidase-like, regulatory domain"/>
    <property type="match status" value="1"/>
</dbReference>
<dbReference type="Pfam" id="PF18939">
    <property type="entry name" value="DUF5686"/>
    <property type="match status" value="1"/>
</dbReference>
<comment type="caution">
    <text evidence="2">The sequence shown here is derived from an EMBL/GenBank/DDBJ whole genome shotgun (WGS) entry which is preliminary data.</text>
</comment>
<keyword evidence="3" id="KW-1185">Reference proteome</keyword>
<name>A0ABW6D9V0_9BACT</name>
<accession>A0ABW6D9V0</accession>
<reference evidence="2 3" key="1">
    <citation type="submission" date="2024-03" db="EMBL/GenBank/DDBJ databases">
        <title>Aquirufa genome sequencing.</title>
        <authorList>
            <person name="Pitt A."/>
            <person name="Hahn M.W."/>
        </authorList>
    </citation>
    <scope>NUCLEOTIDE SEQUENCE [LARGE SCALE GENOMIC DNA]</scope>
    <source>
        <strain evidence="2 3">OSTEICH-129V</strain>
    </source>
</reference>
<gene>
    <name evidence="2" type="ORF">U0R10_03545</name>
</gene>
<dbReference type="EMBL" id="JBBKXZ010000001">
    <property type="protein sequence ID" value="MFD3393687.1"/>
    <property type="molecule type" value="Genomic_DNA"/>
</dbReference>
<dbReference type="InterPro" id="IPR008969">
    <property type="entry name" value="CarboxyPept-like_regulatory"/>
</dbReference>
<feature type="signal peptide" evidence="1">
    <location>
        <begin position="1"/>
        <end position="20"/>
    </location>
</feature>
<feature type="chain" id="PRO_5047070349" evidence="1">
    <location>
        <begin position="21"/>
        <end position="848"/>
    </location>
</feature>
<sequence>MKKPLITLLLILFTSSWVLSQTLSGVVKNKNGEILPFATIWVTNLNKGTLANEDAKYAIQLPKGEHEVVFRFLGHTPKPHKVTISGNVSLDVVLTEEAVTLQDVNVGGLKEDPAIGIMRRMISMAPFHLKEIDRYSAKGYVKGAGKITSISKVMNALVGKQLEKEAGIKVGSTYVLEGINQITYTRPNKLDEKVLSNRNNLPAVIKNSGAPNLRITQTNFYLPKVWGSLISPISPSAFSFYNFAYLGSFQLNGQTVSKVQVKPKSRSNDLFEGTLSIVEDTWSIYSFSLAFRNSQGYYTFQQQNALFKGVWMPVNYDVNINFDAMGFGANFRYITQVKEYSIKVNPAFVVKPTIIEERLHKDWAKEINKEKISAPKLALGKELTRKKLKKVLKEIDKEEKKEVKSEEFSSDYTITVDSSASIKKEEYWEAERQVPLTEAEVKGYKEADSLSVQDEKKRLKDSVNSLPRFRFGDIVNARTYTYGQQGLGARLTLSGIQSGYNAVDGYHLGRGLDYRFTNKLSDYWETGFDIRYAFSRKALNGSVRFVRNWDENRQRFSLSGGSTMEQINSAEPISANINRYYALFLSQNYLRLYQKDFIKGSYALQLNAKWRVSTDLELRSRTSLVNAEEHGLFFKERRFASNGLPFVTSKQAYAYVFVRYQPFATWRRYNGSRRLSNEVGPTISGGYEQALGDNPFSKVSFQVSQSISLANWGEFNYRLTAAHFIQKPSLILDYQHFKGNEINISNGENSFLALPYYALSNPGGHFKAFLSWEPRKFIFTQNAFLSLYGLKEKVGYSYLQTSLNAQTIHYQELTYGLSGIGRIFGIDLVYPMGNVVPEKWKVLVRLPF</sequence>
<protein>
    <submittedName>
        <fullName evidence="2">DUF5686 and carboxypeptidase regulatory-like domain-containing protein</fullName>
    </submittedName>
</protein>
<keyword evidence="1" id="KW-0732">Signal</keyword>
<proteinExistence type="predicted"/>
<evidence type="ECO:0000313" key="3">
    <source>
        <dbReference type="Proteomes" id="UP001598138"/>
    </source>
</evidence>
<dbReference type="RefSeq" id="WP_377982527.1">
    <property type="nucleotide sequence ID" value="NZ_JBBKXZ010000001.1"/>
</dbReference>